<proteinExistence type="predicted"/>
<evidence type="ECO:0000256" key="1">
    <source>
        <dbReference type="SAM" id="Phobius"/>
    </source>
</evidence>
<feature type="transmembrane region" description="Helical" evidence="1">
    <location>
        <begin position="12"/>
        <end position="35"/>
    </location>
</feature>
<keyword evidence="1" id="KW-0472">Membrane</keyword>
<evidence type="ECO:0000313" key="2">
    <source>
        <dbReference type="EMBL" id="EHG23988.1"/>
    </source>
</evidence>
<gene>
    <name evidence="2" type="ORF">HMPREF9432_01662</name>
</gene>
<sequence>MYFDAVFGKNRFHIISTILLFPYLSSLAAHFFLCYHDYKEERLRCAYALAMSNLQIFQGIRIDFGERDAPR</sequence>
<comment type="caution">
    <text evidence="2">The sequence shown here is derived from an EMBL/GenBank/DDBJ whole genome shotgun (WGS) entry which is preliminary data.</text>
</comment>
<evidence type="ECO:0000313" key="3">
    <source>
        <dbReference type="Proteomes" id="UP000003175"/>
    </source>
</evidence>
<accession>A0ABN0DNX4</accession>
<keyword evidence="3" id="KW-1185">Reference proteome</keyword>
<keyword evidence="1" id="KW-1133">Transmembrane helix</keyword>
<keyword evidence="1" id="KW-0812">Transmembrane</keyword>
<name>A0ABN0DNX4_9FIRM</name>
<dbReference type="Proteomes" id="UP000003175">
    <property type="component" value="Unassembled WGS sequence"/>
</dbReference>
<protein>
    <submittedName>
        <fullName evidence="2">Uncharacterized protein</fullName>
    </submittedName>
</protein>
<reference evidence="2 3" key="1">
    <citation type="submission" date="2011-08" db="EMBL/GenBank/DDBJ databases">
        <title>The Genome Sequence of Selenomonas noxia F0398.</title>
        <authorList>
            <consortium name="The Broad Institute Genome Sequencing Platform"/>
            <person name="Earl A."/>
            <person name="Ward D."/>
            <person name="Feldgarden M."/>
            <person name="Gevers D."/>
            <person name="Izard J."/>
            <person name="Ganesan A."/>
            <person name="Blanton J.M."/>
            <person name="Baranova O.V."/>
            <person name="Tanner A.C."/>
            <person name="Dewhirst F.E."/>
            <person name="Young S.K."/>
            <person name="Zeng Q."/>
            <person name="Gargeya S."/>
            <person name="Fitzgerald M."/>
            <person name="Haas B."/>
            <person name="Abouelleil A."/>
            <person name="Alvarado L."/>
            <person name="Arachchi H.M."/>
            <person name="Berlin A."/>
            <person name="Brown A."/>
            <person name="Chapman S.B."/>
            <person name="Chen Z."/>
            <person name="Dunbar C."/>
            <person name="Freedman E."/>
            <person name="Gearin G."/>
            <person name="Gellesch M."/>
            <person name="Goldberg J."/>
            <person name="Griggs A."/>
            <person name="Gujja S."/>
            <person name="Heiman D."/>
            <person name="Howarth C."/>
            <person name="Larson L."/>
            <person name="Lui A."/>
            <person name="MacDonald P.J.P."/>
            <person name="Montmayeur A."/>
            <person name="Murphy C."/>
            <person name="Neiman D."/>
            <person name="Pearson M."/>
            <person name="Priest M."/>
            <person name="Roberts A."/>
            <person name="Saif S."/>
            <person name="Shea T."/>
            <person name="Shenoy N."/>
            <person name="Sisk P."/>
            <person name="Stolte C."/>
            <person name="Sykes S."/>
            <person name="Wortman J."/>
            <person name="Nusbaum C."/>
            <person name="Birren B."/>
        </authorList>
    </citation>
    <scope>NUCLEOTIDE SEQUENCE [LARGE SCALE GENOMIC DNA]</scope>
    <source>
        <strain evidence="2 3">F0398</strain>
    </source>
</reference>
<dbReference type="EMBL" id="ADGH01000016">
    <property type="protein sequence ID" value="EHG23988.1"/>
    <property type="molecule type" value="Genomic_DNA"/>
</dbReference>
<organism evidence="2 3">
    <name type="scientific">Selenomonas noxia F0398</name>
    <dbReference type="NCBI Taxonomy" id="702437"/>
    <lineage>
        <taxon>Bacteria</taxon>
        <taxon>Bacillati</taxon>
        <taxon>Bacillota</taxon>
        <taxon>Negativicutes</taxon>
        <taxon>Selenomonadales</taxon>
        <taxon>Selenomonadaceae</taxon>
        <taxon>Selenomonas</taxon>
    </lineage>
</organism>